<dbReference type="PANTHER" id="PTHR47843:SF2">
    <property type="entry name" value="BTB DOMAIN-CONTAINING PROTEIN"/>
    <property type="match status" value="1"/>
</dbReference>
<dbReference type="Gene3D" id="3.30.710.10">
    <property type="entry name" value="Potassium Channel Kv1.1, Chain A"/>
    <property type="match status" value="1"/>
</dbReference>
<dbReference type="RefSeq" id="XP_033576705.1">
    <property type="nucleotide sequence ID" value="XM_033714632.1"/>
</dbReference>
<name>A0A6A6YLT1_9PEZI</name>
<dbReference type="OrthoDB" id="194443at2759"/>
<organism evidence="2">
    <name type="scientific">Mytilinidion resinicola</name>
    <dbReference type="NCBI Taxonomy" id="574789"/>
    <lineage>
        <taxon>Eukaryota</taxon>
        <taxon>Fungi</taxon>
        <taxon>Dikarya</taxon>
        <taxon>Ascomycota</taxon>
        <taxon>Pezizomycotina</taxon>
        <taxon>Dothideomycetes</taxon>
        <taxon>Pleosporomycetidae</taxon>
        <taxon>Mytilinidiales</taxon>
        <taxon>Mytilinidiaceae</taxon>
        <taxon>Mytilinidion</taxon>
    </lineage>
</organism>
<dbReference type="EMBL" id="MU003701">
    <property type="protein sequence ID" value="KAF2809741.1"/>
    <property type="molecule type" value="Genomic_DNA"/>
</dbReference>
<dbReference type="GeneID" id="54455525"/>
<proteinExistence type="predicted"/>
<dbReference type="PROSITE" id="PS50097">
    <property type="entry name" value="BTB"/>
    <property type="match status" value="1"/>
</dbReference>
<evidence type="ECO:0000313" key="3">
    <source>
        <dbReference type="Proteomes" id="UP000504636"/>
    </source>
</evidence>
<feature type="domain" description="BTB" evidence="1">
    <location>
        <begin position="21"/>
        <end position="90"/>
    </location>
</feature>
<protein>
    <recommendedName>
        <fullName evidence="1">BTB domain-containing protein</fullName>
    </recommendedName>
</protein>
<dbReference type="Proteomes" id="UP000504636">
    <property type="component" value="Unplaced"/>
</dbReference>
<sequence length="302" mass="35131">MMSSNEKLKTDHPSFLTMDPTMVTIFVGPEKKPHTVHMDLLTHYSDYFRAMFKGSFKEAEERKTSMEDVQDSLFGYFLDWLYHQTLPCPLSDCTLHPRPTRTINPGTKLSRAKKLDLVTRLYALGDQYEIPNLRRDAIDHIFYYYDRLEVVPDYRSVILAYDNLPEDSPLCQLLIDRYCRNGYRASVHDYGEDKELNKDGKLRSDLPYAFLLGMMIKGLGTIAHLVEGNERKTGDVCDYHEHADDEERKKCKEEREARTMPTRIKTIETATEVQAPTVNVPTPTPTRTQPSIRRWISKIPRF</sequence>
<evidence type="ECO:0000313" key="2">
    <source>
        <dbReference type="EMBL" id="KAF2809741.1"/>
    </source>
</evidence>
<dbReference type="AlphaFoldDB" id="A0A6A6YLT1"/>
<dbReference type="SUPFAM" id="SSF54695">
    <property type="entry name" value="POZ domain"/>
    <property type="match status" value="1"/>
</dbReference>
<keyword evidence="3" id="KW-1185">Reference proteome</keyword>
<dbReference type="InterPro" id="IPR000210">
    <property type="entry name" value="BTB/POZ_dom"/>
</dbReference>
<reference evidence="4" key="2">
    <citation type="submission" date="2020-04" db="EMBL/GenBank/DDBJ databases">
        <authorList>
            <consortium name="NCBI Genome Project"/>
        </authorList>
    </citation>
    <scope>NUCLEOTIDE SEQUENCE</scope>
    <source>
        <strain evidence="4">CBS 304.34</strain>
    </source>
</reference>
<gene>
    <name evidence="2 4" type="ORF">BDZ99DRAFT_35684</name>
</gene>
<reference evidence="2 4" key="1">
    <citation type="journal article" date="2020" name="Stud. Mycol.">
        <title>101 Dothideomycetes genomes: a test case for predicting lifestyles and emergence of pathogens.</title>
        <authorList>
            <person name="Haridas S."/>
            <person name="Albert R."/>
            <person name="Binder M."/>
            <person name="Bloem J."/>
            <person name="Labutti K."/>
            <person name="Salamov A."/>
            <person name="Andreopoulos B."/>
            <person name="Baker S."/>
            <person name="Barry K."/>
            <person name="Bills G."/>
            <person name="Bluhm B."/>
            <person name="Cannon C."/>
            <person name="Castanera R."/>
            <person name="Culley D."/>
            <person name="Daum C."/>
            <person name="Ezra D."/>
            <person name="Gonzalez J."/>
            <person name="Henrissat B."/>
            <person name="Kuo A."/>
            <person name="Liang C."/>
            <person name="Lipzen A."/>
            <person name="Lutzoni F."/>
            <person name="Magnuson J."/>
            <person name="Mondo S."/>
            <person name="Nolan M."/>
            <person name="Ohm R."/>
            <person name="Pangilinan J."/>
            <person name="Park H.-J."/>
            <person name="Ramirez L."/>
            <person name="Alfaro M."/>
            <person name="Sun H."/>
            <person name="Tritt A."/>
            <person name="Yoshinaga Y."/>
            <person name="Zwiers L.-H."/>
            <person name="Turgeon B."/>
            <person name="Goodwin S."/>
            <person name="Spatafora J."/>
            <person name="Crous P."/>
            <person name="Grigoriev I."/>
        </authorList>
    </citation>
    <scope>NUCLEOTIDE SEQUENCE</scope>
    <source>
        <strain evidence="2 4">CBS 304.34</strain>
    </source>
</reference>
<dbReference type="PANTHER" id="PTHR47843">
    <property type="entry name" value="BTB DOMAIN-CONTAINING PROTEIN-RELATED"/>
    <property type="match status" value="1"/>
</dbReference>
<evidence type="ECO:0000313" key="4">
    <source>
        <dbReference type="RefSeq" id="XP_033576705.1"/>
    </source>
</evidence>
<dbReference type="SMART" id="SM00225">
    <property type="entry name" value="BTB"/>
    <property type="match status" value="1"/>
</dbReference>
<dbReference type="InterPro" id="IPR011333">
    <property type="entry name" value="SKP1/BTB/POZ_sf"/>
</dbReference>
<accession>A0A6A6YLT1</accession>
<dbReference type="Pfam" id="PF00651">
    <property type="entry name" value="BTB"/>
    <property type="match status" value="1"/>
</dbReference>
<evidence type="ECO:0000259" key="1">
    <source>
        <dbReference type="PROSITE" id="PS50097"/>
    </source>
</evidence>
<reference evidence="4" key="3">
    <citation type="submission" date="2025-04" db="UniProtKB">
        <authorList>
            <consortium name="RefSeq"/>
        </authorList>
    </citation>
    <scope>IDENTIFICATION</scope>
    <source>
        <strain evidence="4">CBS 304.34</strain>
    </source>
</reference>